<name>A0A1H3STB0_9BACT</name>
<dbReference type="PANTHER" id="PTHR43788">
    <property type="entry name" value="DNA2/NAM7 HELICASE FAMILY MEMBER"/>
    <property type="match status" value="1"/>
</dbReference>
<accession>A0A1H3STB0</accession>
<evidence type="ECO:0000313" key="9">
    <source>
        <dbReference type="Proteomes" id="UP000199663"/>
    </source>
</evidence>
<dbReference type="RefSeq" id="WP_019599055.1">
    <property type="nucleotide sequence ID" value="NZ_FNQC01000013.1"/>
</dbReference>
<comment type="caution">
    <text evidence="8">The sequence shown here is derived from an EMBL/GenBank/DDBJ whole genome shotgun (WGS) entry which is preliminary data.</text>
</comment>
<keyword evidence="2" id="KW-0547">Nucleotide-binding</keyword>
<dbReference type="InterPro" id="IPR027417">
    <property type="entry name" value="P-loop_NTPase"/>
</dbReference>
<comment type="similarity">
    <text evidence="1">Belongs to the DNA2/NAM7 helicase family.</text>
</comment>
<evidence type="ECO:0000259" key="7">
    <source>
        <dbReference type="Pfam" id="PF13087"/>
    </source>
</evidence>
<dbReference type="InterPro" id="IPR047187">
    <property type="entry name" value="SF1_C_Upf1"/>
</dbReference>
<evidence type="ECO:0000256" key="2">
    <source>
        <dbReference type="ARBA" id="ARBA00022741"/>
    </source>
</evidence>
<evidence type="ECO:0000256" key="5">
    <source>
        <dbReference type="ARBA" id="ARBA00022840"/>
    </source>
</evidence>
<dbReference type="InterPro" id="IPR050534">
    <property type="entry name" value="Coronavir_polyprotein_1ab"/>
</dbReference>
<keyword evidence="5" id="KW-0067">ATP-binding</keyword>
<dbReference type="InterPro" id="IPR025103">
    <property type="entry name" value="DUF4011"/>
</dbReference>
<dbReference type="SUPFAM" id="SSF52540">
    <property type="entry name" value="P-loop containing nucleoside triphosphate hydrolases"/>
    <property type="match status" value="1"/>
</dbReference>
<feature type="domain" description="DNA2/NAM7 helicase helicase" evidence="6">
    <location>
        <begin position="290"/>
        <end position="354"/>
    </location>
</feature>
<sequence>MLKDIFQVYLNRLVDLSSRNRSVYLSKLVPSQMIDLNEFHFLNQHPSFEYIELLLKRKNLIPLIPVSDPRDKNINLLSQRLNRIQHLVQLAENETGEKSLFVGWPYVEGKLINDQVIRCPLILFPVDLVKENNSWQLKKQEGNPPFLNKAFLLAYTQAYGKPFEKNGAENALEDFSKDSVAFRTELYRYLENELSLNFTHELFEDKILSFPDSSKGQDESDFDTGKLKLKPFAVLGQYSQKTSFLIQDYEQLLQGEEFPDLEHLFFKWFAPEEVEMNSPREDQMYPVFPLDASQEEVLKAVRMGKSCVVEGPPGTGKSQLISNLAIDYIARGKKVLVVSQKRAALDVVYKRLEKAGFGDFLSLVHDFRSDKKELFKNIQEQINSLEKYQDLNRTIDAIQLERQFIKLSRLIDSHVDYFDELKKGLFNTEECGIPVKELYMVSKLSEEGLDMNQYYREFLWDKLEGFFRDLKEYSEYYREYQKPESFWLHRVDFSGLGSSASKRLQEVLMEVEERKNQFHSSFGQAADFDISFLFSFLEQKSKLLELKHLLHLSDSKASFDSIKDLDSAEFDLLWLEQKIETVKSLLSGEGVEWHAPDEEVEHFAQLAIQYSNQGKGWWHSIHLPWKKNRFDPILALLEKNGLKKSDQGVQKLVEKLENRLNLNHQYTLLTGKSWIDLPAKPFDFIGFNHSVSSLLDAVKACLALGEMGASGKFLLKLFHNGERTLDSINEILSHVTQLEEQMNYWSLYLSKIQIQHLVTQNIQNGIVSLKEQVPFVFDELVAFDSLIHRLRPVDLTVMNRLLDSYPDRDFDGLKSAFTTGLQLSWIEHIESKYPVLKEVSTAKSVNIQQELMAAVKEKWRLSRFIAELRLREKTFQNLEYNRLNNLVTYRDLLHQVSKKKKLWTIKKLVEEFEEEIFRLVPCWLASPETVSALFPLKQSFDLIIFDESSQCFVERGIPAMLRGKQVVIAGDSQQLQPFDLYQVRLASDEEGIAVETESLLDLASNYFQKFWLQGHYRSAQLPLIHFSNQHFYENRLQMLPELALANSKEIPFELVKVEGIWENQTNASEADEVLILIKRIQTEYPDYTIGVITFNFFQMELIRQMVGEDPHVILRNLEVKSIENVQGDEYDWVIFSVGYASNKAGKLIANFGMLSKKSGINRLNVAITRSRKKITLVTSLTSRDFKPKQLLNEGIKMLRDYLHFVEEVTKGIPVVIEEKTSQGFEVSWYLRNVLEGAHGKKTVEKYPQSTWMDLTVKKKEDYKEAILTDDYRLYNATGSKEAFVFHPLQLKEKGWPYRFYFSRQYWMGNKLIAKATKEK</sequence>
<dbReference type="Proteomes" id="UP000199663">
    <property type="component" value="Unassembled WGS sequence"/>
</dbReference>
<keyword evidence="3" id="KW-0378">Hydrolase</keyword>
<evidence type="ECO:0000256" key="4">
    <source>
        <dbReference type="ARBA" id="ARBA00022806"/>
    </source>
</evidence>
<dbReference type="Pfam" id="PF13087">
    <property type="entry name" value="AAA_12"/>
    <property type="match status" value="1"/>
</dbReference>
<proteinExistence type="inferred from homology"/>
<dbReference type="InterPro" id="IPR041677">
    <property type="entry name" value="DNA2/NAM7_AAA_11"/>
</dbReference>
<evidence type="ECO:0000256" key="3">
    <source>
        <dbReference type="ARBA" id="ARBA00022801"/>
    </source>
</evidence>
<protein>
    <submittedName>
        <fullName evidence="8">Uncharacterized protein</fullName>
    </submittedName>
</protein>
<keyword evidence="9" id="KW-1185">Reference proteome</keyword>
<evidence type="ECO:0000313" key="8">
    <source>
        <dbReference type="EMBL" id="SDZ41174.1"/>
    </source>
</evidence>
<reference evidence="8 9" key="1">
    <citation type="submission" date="2016-10" db="EMBL/GenBank/DDBJ databases">
        <authorList>
            <person name="Varghese N."/>
            <person name="Submissions S."/>
        </authorList>
    </citation>
    <scope>NUCLEOTIDE SEQUENCE [LARGE SCALE GENOMIC DNA]</scope>
    <source>
        <strain evidence="8 9">DSM 17997</strain>
    </source>
</reference>
<gene>
    <name evidence="8" type="ORF">SAMN05444412_11398</name>
</gene>
<evidence type="ECO:0000256" key="1">
    <source>
        <dbReference type="ARBA" id="ARBA00007913"/>
    </source>
</evidence>
<dbReference type="InterPro" id="IPR041679">
    <property type="entry name" value="DNA2/NAM7-like_C"/>
</dbReference>
<dbReference type="CDD" id="cd18808">
    <property type="entry name" value="SF1_C_Upf1"/>
    <property type="match status" value="1"/>
</dbReference>
<feature type="domain" description="DNA2/NAM7 helicase-like C-terminal" evidence="7">
    <location>
        <begin position="1007"/>
        <end position="1179"/>
    </location>
</feature>
<dbReference type="Pfam" id="PF13195">
    <property type="entry name" value="DUF4011"/>
    <property type="match status" value="1"/>
</dbReference>
<dbReference type="PANTHER" id="PTHR43788:SF8">
    <property type="entry name" value="DNA-BINDING PROTEIN SMUBP-2"/>
    <property type="match status" value="1"/>
</dbReference>
<organism evidence="8 9">
    <name type="scientific">Rhodonellum ikkaensis</name>
    <dbReference type="NCBI Taxonomy" id="336829"/>
    <lineage>
        <taxon>Bacteria</taxon>
        <taxon>Pseudomonadati</taxon>
        <taxon>Bacteroidota</taxon>
        <taxon>Cytophagia</taxon>
        <taxon>Cytophagales</taxon>
        <taxon>Cytophagaceae</taxon>
        <taxon>Rhodonellum</taxon>
    </lineage>
</organism>
<dbReference type="Gene3D" id="3.40.50.300">
    <property type="entry name" value="P-loop containing nucleotide triphosphate hydrolases"/>
    <property type="match status" value="3"/>
</dbReference>
<feature type="domain" description="DNA2/NAM7 helicase helicase" evidence="6">
    <location>
        <begin position="856"/>
        <end position="978"/>
    </location>
</feature>
<dbReference type="Pfam" id="PF13086">
    <property type="entry name" value="AAA_11"/>
    <property type="match status" value="2"/>
</dbReference>
<dbReference type="EMBL" id="FNQC01000013">
    <property type="protein sequence ID" value="SDZ41174.1"/>
    <property type="molecule type" value="Genomic_DNA"/>
</dbReference>
<keyword evidence="4" id="KW-0347">Helicase</keyword>
<evidence type="ECO:0000259" key="6">
    <source>
        <dbReference type="Pfam" id="PF13086"/>
    </source>
</evidence>